<keyword evidence="6" id="KW-0229">DNA integration</keyword>
<dbReference type="GO" id="GO:0006310">
    <property type="term" value="P:DNA recombination"/>
    <property type="evidence" value="ECO:0007669"/>
    <property type="project" value="UniProtKB-KW"/>
</dbReference>
<evidence type="ECO:0000256" key="11">
    <source>
        <dbReference type="SAM" id="Coils"/>
    </source>
</evidence>
<keyword evidence="3" id="KW-0255">Endonuclease</keyword>
<accession>A0A6L2MVN5</accession>
<keyword evidence="10" id="KW-0511">Multifunctional enzyme</keyword>
<reference evidence="14" key="1">
    <citation type="journal article" date="2019" name="Sci. Rep.">
        <title>Draft genome of Tanacetum cinerariifolium, the natural source of mosquito coil.</title>
        <authorList>
            <person name="Yamashiro T."/>
            <person name="Shiraishi A."/>
            <person name="Satake H."/>
            <person name="Nakayama K."/>
        </authorList>
    </citation>
    <scope>NUCLEOTIDE SEQUENCE</scope>
</reference>
<feature type="coiled-coil region" evidence="11">
    <location>
        <begin position="369"/>
        <end position="469"/>
    </location>
</feature>
<evidence type="ECO:0000256" key="5">
    <source>
        <dbReference type="ARBA" id="ARBA00022842"/>
    </source>
</evidence>
<evidence type="ECO:0000256" key="7">
    <source>
        <dbReference type="ARBA" id="ARBA00022918"/>
    </source>
</evidence>
<dbReference type="GO" id="GO:0004519">
    <property type="term" value="F:endonuclease activity"/>
    <property type="evidence" value="ECO:0007669"/>
    <property type="project" value="UniProtKB-KW"/>
</dbReference>
<feature type="region of interest" description="Disordered" evidence="12">
    <location>
        <begin position="545"/>
        <end position="573"/>
    </location>
</feature>
<evidence type="ECO:0000256" key="9">
    <source>
        <dbReference type="ARBA" id="ARBA00023172"/>
    </source>
</evidence>
<dbReference type="EMBL" id="BKCJ010007278">
    <property type="protein sequence ID" value="GEU76425.1"/>
    <property type="molecule type" value="Genomic_DNA"/>
</dbReference>
<keyword evidence="7" id="KW-0695">RNA-directed DNA polymerase</keyword>
<dbReference type="PANTHER" id="PTHR42648">
    <property type="entry name" value="TRANSPOSASE, PUTATIVE-RELATED"/>
    <property type="match status" value="1"/>
</dbReference>
<evidence type="ECO:0000256" key="8">
    <source>
        <dbReference type="ARBA" id="ARBA00022932"/>
    </source>
</evidence>
<keyword evidence="11" id="KW-0175">Coiled coil</keyword>
<feature type="domain" description="Reverse transcriptase Ty1/copia-type" evidence="13">
    <location>
        <begin position="738"/>
        <end position="797"/>
    </location>
</feature>
<keyword evidence="8" id="KW-0808">Transferase</keyword>
<dbReference type="InterPro" id="IPR013103">
    <property type="entry name" value="RVT_2"/>
</dbReference>
<evidence type="ECO:0000259" key="13">
    <source>
        <dbReference type="Pfam" id="PF07727"/>
    </source>
</evidence>
<evidence type="ECO:0000256" key="2">
    <source>
        <dbReference type="ARBA" id="ARBA00022723"/>
    </source>
</evidence>
<keyword evidence="2" id="KW-0479">Metal-binding</keyword>
<keyword evidence="8" id="KW-0239">DNA-directed DNA polymerase</keyword>
<evidence type="ECO:0000313" key="14">
    <source>
        <dbReference type="EMBL" id="GEU76425.1"/>
    </source>
</evidence>
<feature type="coiled-coil region" evidence="11">
    <location>
        <begin position="295"/>
        <end position="322"/>
    </location>
</feature>
<dbReference type="Pfam" id="PF07727">
    <property type="entry name" value="RVT_2"/>
    <property type="match status" value="2"/>
</dbReference>
<evidence type="ECO:0000256" key="6">
    <source>
        <dbReference type="ARBA" id="ARBA00022908"/>
    </source>
</evidence>
<keyword evidence="9" id="KW-0233">DNA recombination</keyword>
<dbReference type="AlphaFoldDB" id="A0A6L2MVN5"/>
<dbReference type="GO" id="GO:0016787">
    <property type="term" value="F:hydrolase activity"/>
    <property type="evidence" value="ECO:0007669"/>
    <property type="project" value="UniProtKB-KW"/>
</dbReference>
<name>A0A6L2MVN5_TANCI</name>
<feature type="compositionally biased region" description="Polar residues" evidence="12">
    <location>
        <begin position="545"/>
        <end position="566"/>
    </location>
</feature>
<keyword evidence="8" id="KW-0548">Nucleotidyltransferase</keyword>
<dbReference type="GO" id="GO:0046872">
    <property type="term" value="F:metal ion binding"/>
    <property type="evidence" value="ECO:0007669"/>
    <property type="project" value="UniProtKB-KW"/>
</dbReference>
<keyword evidence="1" id="KW-0540">Nuclease</keyword>
<dbReference type="GO" id="GO:0003964">
    <property type="term" value="F:RNA-directed DNA polymerase activity"/>
    <property type="evidence" value="ECO:0007669"/>
    <property type="project" value="UniProtKB-KW"/>
</dbReference>
<evidence type="ECO:0000256" key="12">
    <source>
        <dbReference type="SAM" id="MobiDB-lite"/>
    </source>
</evidence>
<keyword evidence="5" id="KW-0460">Magnesium</keyword>
<evidence type="ECO:0000256" key="3">
    <source>
        <dbReference type="ARBA" id="ARBA00022759"/>
    </source>
</evidence>
<dbReference type="GO" id="GO:0015074">
    <property type="term" value="P:DNA integration"/>
    <property type="evidence" value="ECO:0007669"/>
    <property type="project" value="UniProtKB-KW"/>
</dbReference>
<evidence type="ECO:0000256" key="4">
    <source>
        <dbReference type="ARBA" id="ARBA00022801"/>
    </source>
</evidence>
<sequence length="972" mass="110150">MTNLLEDIQCASSDTRPPMLDRTDFASWQQCIQLYSKGLSPTENLIENLTNTLALLIQSYKTYLPQTNHQLRTSSNPRNQAIIQDDRVVIQNVQGRQNRGQGNNVWGTGAASYGGAQNRVGYANPSQARQIKCYNYNDVDEAPTAQTMFMVNLSFVDPVYDDASPSYDSDILSEVHDHDHYQYVVCEHHEVHEMHDDVQPNYVVDSHADCTSDSNMIPYDQYVKDNAVSVVQSNVSSVPTDAYMMILNDMHEQPAQHVFVTTQNNVVDKSLTAKLATYKEQVELLSRFFDMHEALNGAQKRIAKLKSKNSNLQNKIQNDDHDVMVNHFPKLEVEHLNMQLKYQHLKESFENRKSVTSSDARTFNSVFVIGQLEDQVQSKGNTIHELTEKISRLTTKHSEAVPIHDRTTLDSQTKELHAKINALHDLNERWYAIDIEPIPPRIRNNRDVLKHLKESVETLREIVEEAKVERPLDISLASACLYTKHSSGLLEYVIGTCLKDFNQRDKKHAATLVTRKKQVNFVDPFKTSTNNTLTHVKQQTMHQTNEPAIPSTGVNGATAASGSKPRSNTKKDMTLPAKSDMQKVEVHPRNIKSSVKQKNRVDSSISYTRTVKKVWQATRKLFATVAAIATACYTQNRSLIHTRHNKTPYELVHNKKPDPTFLRVFGTRCYPTNDSEDLGKLQPTTDIGIFVGYAPSKKAESTLMDENPFALVDNDPFINIFASEPTSEASSSRDAIPQPDYAMIIALKWIYKVKLDEYGDVLKNKARLVAKGCQQEDGIDFEESFDLVARIEAIRIFITNEEVYVSQPEGFVDPDHPTHVYRLKKALYGLKQAPWACTHGLSTLTYDTILFESRLKKAWLNCQLMDICTKALPRERFEFLLSRLGIKNTMADMSNPVNDAPAEQAPAIAPPTRTDNQILPLRKWVPIGKSNYILDVQKSQRKPIFLIVVAILKNTNFFRAFTASSTILAIYI</sequence>
<proteinExistence type="predicted"/>
<comment type="caution">
    <text evidence="14">The sequence shown here is derived from an EMBL/GenBank/DDBJ whole genome shotgun (WGS) entry which is preliminary data.</text>
</comment>
<keyword evidence="4" id="KW-0378">Hydrolase</keyword>
<gene>
    <name evidence="14" type="ORF">Tci_048403</name>
</gene>
<protein>
    <submittedName>
        <fullName evidence="14">Retrovirus-related Pol polyprotein from transposon TNT 1-94</fullName>
    </submittedName>
</protein>
<dbReference type="InterPro" id="IPR039537">
    <property type="entry name" value="Retrotran_Ty1/copia-like"/>
</dbReference>
<feature type="domain" description="Reverse transcriptase Ty1/copia-type" evidence="13">
    <location>
        <begin position="800"/>
        <end position="844"/>
    </location>
</feature>
<dbReference type="GO" id="GO:0003887">
    <property type="term" value="F:DNA-directed DNA polymerase activity"/>
    <property type="evidence" value="ECO:0007669"/>
    <property type="project" value="UniProtKB-KW"/>
</dbReference>
<evidence type="ECO:0000256" key="1">
    <source>
        <dbReference type="ARBA" id="ARBA00022722"/>
    </source>
</evidence>
<dbReference type="PANTHER" id="PTHR42648:SF11">
    <property type="entry name" value="TRANSPOSON TY4-P GAG-POL POLYPROTEIN"/>
    <property type="match status" value="1"/>
</dbReference>
<organism evidence="14">
    <name type="scientific">Tanacetum cinerariifolium</name>
    <name type="common">Dalmatian daisy</name>
    <name type="synonym">Chrysanthemum cinerariifolium</name>
    <dbReference type="NCBI Taxonomy" id="118510"/>
    <lineage>
        <taxon>Eukaryota</taxon>
        <taxon>Viridiplantae</taxon>
        <taxon>Streptophyta</taxon>
        <taxon>Embryophyta</taxon>
        <taxon>Tracheophyta</taxon>
        <taxon>Spermatophyta</taxon>
        <taxon>Magnoliopsida</taxon>
        <taxon>eudicotyledons</taxon>
        <taxon>Gunneridae</taxon>
        <taxon>Pentapetalae</taxon>
        <taxon>asterids</taxon>
        <taxon>campanulids</taxon>
        <taxon>Asterales</taxon>
        <taxon>Asteraceae</taxon>
        <taxon>Asteroideae</taxon>
        <taxon>Anthemideae</taxon>
        <taxon>Anthemidinae</taxon>
        <taxon>Tanacetum</taxon>
    </lineage>
</organism>
<evidence type="ECO:0000256" key="10">
    <source>
        <dbReference type="ARBA" id="ARBA00023268"/>
    </source>
</evidence>